<dbReference type="Gene3D" id="3.10.310.50">
    <property type="match status" value="1"/>
</dbReference>
<evidence type="ECO:0000313" key="6">
    <source>
        <dbReference type="Proteomes" id="UP001165306"/>
    </source>
</evidence>
<dbReference type="Pfam" id="PF20990">
    <property type="entry name" value="DUF2207_C"/>
    <property type="match status" value="1"/>
</dbReference>
<dbReference type="EMBL" id="JAMSLR010000007">
    <property type="protein sequence ID" value="MCM8749663.1"/>
    <property type="molecule type" value="Genomic_DNA"/>
</dbReference>
<dbReference type="Proteomes" id="UP001165306">
    <property type="component" value="Unassembled WGS sequence"/>
</dbReference>
<dbReference type="AlphaFoldDB" id="A0AA41WEL0"/>
<evidence type="ECO:0000256" key="2">
    <source>
        <dbReference type="SAM" id="SignalP"/>
    </source>
</evidence>
<evidence type="ECO:0000313" key="5">
    <source>
        <dbReference type="EMBL" id="MCM8749663.1"/>
    </source>
</evidence>
<evidence type="ECO:0000259" key="4">
    <source>
        <dbReference type="Pfam" id="PF20990"/>
    </source>
</evidence>
<keyword evidence="6" id="KW-1185">Reference proteome</keyword>
<feature type="domain" description="Predicted membrane protein YciQ-like C-terminal" evidence="4">
    <location>
        <begin position="231"/>
        <end position="437"/>
    </location>
</feature>
<dbReference type="Pfam" id="PF04536">
    <property type="entry name" value="TPM_phosphatase"/>
    <property type="match status" value="1"/>
</dbReference>
<feature type="transmembrane region" description="Helical" evidence="1">
    <location>
        <begin position="347"/>
        <end position="366"/>
    </location>
</feature>
<feature type="transmembrane region" description="Helical" evidence="1">
    <location>
        <begin position="190"/>
        <end position="211"/>
    </location>
</feature>
<organism evidence="5 6">
    <name type="scientific">Thermalbibacter longus</name>
    <dbReference type="NCBI Taxonomy" id="2951981"/>
    <lineage>
        <taxon>Bacteria</taxon>
        <taxon>Pseudomonadati</taxon>
        <taxon>Thermomicrobiota</taxon>
        <taxon>Thermomicrobia</taxon>
        <taxon>Thermomicrobiales</taxon>
        <taxon>Thermomicrobiaceae</taxon>
        <taxon>Thermalbibacter</taxon>
    </lineage>
</organism>
<dbReference type="InterPro" id="IPR048389">
    <property type="entry name" value="YciQ-like_C"/>
</dbReference>
<reference evidence="5" key="1">
    <citation type="submission" date="2022-06" db="EMBL/GenBank/DDBJ databases">
        <title>CFH 74404 Thermomicrobiaceae sp.</title>
        <authorList>
            <person name="Ming H."/>
            <person name="Li W.-J."/>
            <person name="Zhao Z."/>
        </authorList>
    </citation>
    <scope>NUCLEOTIDE SEQUENCE</scope>
    <source>
        <strain evidence="5">CFH 74404</strain>
    </source>
</reference>
<sequence>MTRHRVRRLVASLVVLLPLLVFVTASVAAQDFGEPEPGRHVYDRAGVLSPFEIAELEQRALAVEQAGAPVVVYLRARDATFEETVNDARALMDDWDIQSTPGARDGLVIFFNLVPGNLEHGDFAIVAGEAHARGGVLDQGQLDQISEQMLELLRDGRIAEGIAIGLDAVARNLAAGPPPPSEFERAMSDFAGVPLNIIALALAAGLGLFAAQRWRSRPSTIAPIVPTTQAPAELPPALAGALARGRIEDAQLEATILDLARRGALAIEPAGRKRVQIRLLDSSLIEHPFERAVWDALTAEAADGGLVPSDRLRRVRGRWEAARAALRAELEARGWFDPAARARRRPLYLAGLAGIVLAFLALLPVLVGQQPWGVIGVALLGGTGIMAIALGAGLPETTTEGEAAAAPWRGYLAGLEAARRDPNLELNLDQVVPYAVAMQAGGALDKRLKEASERGYAPAWLGRTLGAEAWEGGFYPYWAAFHASVSPATGGGTAASSGSAASGGSF</sequence>
<feature type="chain" id="PRO_5041330271" evidence="2">
    <location>
        <begin position="29"/>
        <end position="506"/>
    </location>
</feature>
<feature type="signal peptide" evidence="2">
    <location>
        <begin position="1"/>
        <end position="28"/>
    </location>
</feature>
<feature type="transmembrane region" description="Helical" evidence="1">
    <location>
        <begin position="372"/>
        <end position="394"/>
    </location>
</feature>
<feature type="domain" description="TPM" evidence="3">
    <location>
        <begin position="41"/>
        <end position="171"/>
    </location>
</feature>
<proteinExistence type="predicted"/>
<evidence type="ECO:0000259" key="3">
    <source>
        <dbReference type="Pfam" id="PF04536"/>
    </source>
</evidence>
<protein>
    <submittedName>
        <fullName evidence="5">DUF2207 domain-containing protein</fullName>
    </submittedName>
</protein>
<keyword evidence="1" id="KW-0472">Membrane</keyword>
<evidence type="ECO:0000256" key="1">
    <source>
        <dbReference type="SAM" id="Phobius"/>
    </source>
</evidence>
<keyword evidence="2" id="KW-0732">Signal</keyword>
<keyword evidence="1" id="KW-1133">Transmembrane helix</keyword>
<keyword evidence="1" id="KW-0812">Transmembrane</keyword>
<dbReference type="RefSeq" id="WP_284057447.1">
    <property type="nucleotide sequence ID" value="NZ_JAMSLR010000007.1"/>
</dbReference>
<accession>A0AA41WEL0</accession>
<gene>
    <name evidence="5" type="ORF">NET02_10925</name>
</gene>
<name>A0AA41WEL0_9BACT</name>
<comment type="caution">
    <text evidence="5">The sequence shown here is derived from an EMBL/GenBank/DDBJ whole genome shotgun (WGS) entry which is preliminary data.</text>
</comment>
<dbReference type="InterPro" id="IPR007621">
    <property type="entry name" value="TPM_dom"/>
</dbReference>